<dbReference type="RefSeq" id="WP_060823230.1">
    <property type="nucleotide sequence ID" value="NZ_AP014657.1"/>
</dbReference>
<dbReference type="GeneID" id="80703198"/>
<protein>
    <submittedName>
        <fullName evidence="2">Peptide transporter</fullName>
    </submittedName>
</protein>
<keyword evidence="1" id="KW-0812">Transmembrane</keyword>
<organism evidence="2 3">
    <name type="scientific">Mycoplasmopsis arginini</name>
    <name type="common">Mycoplasma arginini</name>
    <dbReference type="NCBI Taxonomy" id="2094"/>
    <lineage>
        <taxon>Bacteria</taxon>
        <taxon>Bacillati</taxon>
        <taxon>Mycoplasmatota</taxon>
        <taxon>Mycoplasmoidales</taxon>
        <taxon>Metamycoplasmataceae</taxon>
        <taxon>Mycoplasmopsis</taxon>
    </lineage>
</organism>
<dbReference type="NCBIfam" id="NF046001">
    <property type="entry name" value="SecDF_plasm"/>
    <property type="match status" value="1"/>
</dbReference>
<name>A0AA43R1C3_MYCAR</name>
<evidence type="ECO:0000256" key="1">
    <source>
        <dbReference type="SAM" id="Phobius"/>
    </source>
</evidence>
<feature type="transmembrane region" description="Helical" evidence="1">
    <location>
        <begin position="545"/>
        <end position="566"/>
    </location>
</feature>
<keyword evidence="1" id="KW-1133">Transmembrane helix</keyword>
<dbReference type="Proteomes" id="UP001162175">
    <property type="component" value="Unassembled WGS sequence"/>
</dbReference>
<feature type="transmembrane region" description="Helical" evidence="1">
    <location>
        <begin position="384"/>
        <end position="404"/>
    </location>
</feature>
<feature type="transmembrane region" description="Helical" evidence="1">
    <location>
        <begin position="456"/>
        <end position="478"/>
    </location>
</feature>
<feature type="transmembrane region" description="Helical" evidence="1">
    <location>
        <begin position="410"/>
        <end position="428"/>
    </location>
</feature>
<feature type="transmembrane region" description="Helical" evidence="1">
    <location>
        <begin position="812"/>
        <end position="834"/>
    </location>
</feature>
<dbReference type="SUPFAM" id="SSF82866">
    <property type="entry name" value="Multidrug efflux transporter AcrB transmembrane domain"/>
    <property type="match status" value="1"/>
</dbReference>
<feature type="transmembrane region" description="Helical" evidence="1">
    <location>
        <begin position="709"/>
        <end position="730"/>
    </location>
</feature>
<gene>
    <name evidence="2" type="ORF">DCBHLPFO_00271</name>
</gene>
<evidence type="ECO:0000313" key="2">
    <source>
        <dbReference type="EMBL" id="MDI3349692.1"/>
    </source>
</evidence>
<keyword evidence="1" id="KW-0472">Membrane</keyword>
<dbReference type="KEGG" id="marg:MARG145_0056"/>
<feature type="transmembrane region" description="Helical" evidence="1">
    <location>
        <begin position="359"/>
        <end position="377"/>
    </location>
</feature>
<feature type="transmembrane region" description="Helical" evidence="1">
    <location>
        <begin position="742"/>
        <end position="762"/>
    </location>
</feature>
<feature type="transmembrane region" description="Helical" evidence="1">
    <location>
        <begin position="12"/>
        <end position="35"/>
    </location>
</feature>
<sequence length="881" mass="100074">MNKRNRISPAIKWVFSIFVLIAMIIALVFGTIFYLNPTLKNNNPTNNNIVGTKAVLKIAKDKYQSSSKTDIAPNKIADIVKNYLQEKDDKLTSNFDVKLLSNDLIEIKSLLATDDKKQKQLLDSLVKKPYLTITDHNGNPLFYKGRYQGGESTFHGLQELIDEGSQNFNMDLDANPASDKIPQGYADRIQIKLNNYAWDQFTHLAYDYWIRGFREKDQNLEAPKNKVYFWLNLDEFIHNAIKYDKENWDKAKNNPVNYAYVNHNPGEEVTKDKKGNILSSLKPNLKYSINAQKYLISATSPVSLISSQKRDSIFYLINNSPNGYSNKQLTSLINFSYTPFILEKQAIYFETKSAKQFDSYILAIVIILIAMSIFLVVKHRLLGAIASVTMAFLLFVFLSIISAFGVVINSLIALTTIFIIFVAFSLLTKKLQIFSKELREGANTNKAINKATKRTFISGLDVIAILGIGSILAFYLNINHSSTIGALIGIGALLIAAIVIGLNTLLFKSFIQTESFDNKKHLITKTKLTKCKFIEKINILFKTKYFIIPLIILISVAIIIYALFAIKSQSALSGFNITNELSHKFIYNIGIDFKNSESLSAQSAIFNDLTEFITNSSKANVIIEKVKVNEQGLNSLLVYSNVNINDFINTELVNFFNSKNYLNVELVKSGNNLNNSYIGASIGWTALLIILINITVIVYITFRYSFQSALVYLIKQLLLISLVISSLIILRTKIDNFVFDGLLFISFINILDSIINASRIKAEIKKDINTKNFIYKPEQVNSIIKILLSDVIGIQHFNLFLGFILLSSAPFLLVNVSFNLILAFQLSLLFIWYLNLFIMPKIWEQLINIKFKNKQKRIENDFWKTEKIQEQTFIGINDFSM</sequence>
<reference evidence="2" key="1">
    <citation type="submission" date="2022-11" db="EMBL/GenBank/DDBJ databases">
        <title>Draft genome of Mycoplasma arginini isolated from fly.</title>
        <authorList>
            <person name="Severgnini M."/>
            <person name="Gioia G."/>
            <person name="Cremonesi P."/>
            <person name="Moroni P."/>
            <person name="Addis M.F."/>
            <person name="Castiglioni B."/>
        </authorList>
    </citation>
    <scope>NUCLEOTIDE SEQUENCE</scope>
    <source>
        <strain evidence="2">QMP CG1-1632</strain>
    </source>
</reference>
<dbReference type="EMBL" id="JAPFAR010000086">
    <property type="protein sequence ID" value="MDI3349692.1"/>
    <property type="molecule type" value="Genomic_DNA"/>
</dbReference>
<dbReference type="AlphaFoldDB" id="A0AA43R1C3"/>
<comment type="caution">
    <text evidence="2">The sequence shown here is derived from an EMBL/GenBank/DDBJ whole genome shotgun (WGS) entry which is preliminary data.</text>
</comment>
<accession>A0AA43R1C3</accession>
<feature type="transmembrane region" description="Helical" evidence="1">
    <location>
        <begin position="677"/>
        <end position="702"/>
    </location>
</feature>
<feature type="transmembrane region" description="Helical" evidence="1">
    <location>
        <begin position="783"/>
        <end position="806"/>
    </location>
</feature>
<proteinExistence type="predicted"/>
<evidence type="ECO:0000313" key="3">
    <source>
        <dbReference type="Proteomes" id="UP001162175"/>
    </source>
</evidence>
<feature type="transmembrane region" description="Helical" evidence="1">
    <location>
        <begin position="484"/>
        <end position="506"/>
    </location>
</feature>
<dbReference type="PROSITE" id="PS50007">
    <property type="entry name" value="PIPLC_X_DOMAIN"/>
    <property type="match status" value="1"/>
</dbReference>